<dbReference type="GO" id="GO:0000287">
    <property type="term" value="F:magnesium ion binding"/>
    <property type="evidence" value="ECO:0007669"/>
    <property type="project" value="UniProtKB-UniRule"/>
</dbReference>
<name>A0A1Y4QFJ8_9FIRM</name>
<evidence type="ECO:0000259" key="10">
    <source>
        <dbReference type="Pfam" id="PF00591"/>
    </source>
</evidence>
<feature type="binding site" evidence="9">
    <location>
        <position position="82"/>
    </location>
    <ligand>
        <name>anthranilate</name>
        <dbReference type="ChEBI" id="CHEBI:16567"/>
        <label>1</label>
    </ligand>
</feature>
<dbReference type="InterPro" id="IPR017459">
    <property type="entry name" value="Glycosyl_Trfase_fam3_N_dom"/>
</dbReference>
<evidence type="ECO:0000313" key="13">
    <source>
        <dbReference type="Proteomes" id="UP000196258"/>
    </source>
</evidence>
<dbReference type="RefSeq" id="WP_087257244.1">
    <property type="nucleotide sequence ID" value="NZ_NFKY01000007.1"/>
</dbReference>
<evidence type="ECO:0000256" key="1">
    <source>
        <dbReference type="ARBA" id="ARBA00004907"/>
    </source>
</evidence>
<dbReference type="AlphaFoldDB" id="A0A1Y4QFJ8"/>
<feature type="binding site" evidence="9">
    <location>
        <position position="90"/>
    </location>
    <ligand>
        <name>5-phospho-alpha-D-ribose 1-diphosphate</name>
        <dbReference type="ChEBI" id="CHEBI:58017"/>
    </ligand>
</feature>
<evidence type="ECO:0000259" key="11">
    <source>
        <dbReference type="Pfam" id="PF02885"/>
    </source>
</evidence>
<comment type="caution">
    <text evidence="9">Lacks conserved residue(s) required for the propagation of feature annotation.</text>
</comment>
<evidence type="ECO:0000256" key="6">
    <source>
        <dbReference type="ARBA" id="ARBA00023141"/>
    </source>
</evidence>
<reference evidence="13" key="1">
    <citation type="submission" date="2017-04" db="EMBL/GenBank/DDBJ databases">
        <title>Function of individual gut microbiota members based on whole genome sequencing of pure cultures obtained from chicken caecum.</title>
        <authorList>
            <person name="Medvecky M."/>
            <person name="Cejkova D."/>
            <person name="Polansky O."/>
            <person name="Karasova D."/>
            <person name="Kubasova T."/>
            <person name="Cizek A."/>
            <person name="Rychlik I."/>
        </authorList>
    </citation>
    <scope>NUCLEOTIDE SEQUENCE [LARGE SCALE GENOMIC DNA]</scope>
    <source>
        <strain evidence="13">An149</strain>
    </source>
</reference>
<evidence type="ECO:0000256" key="5">
    <source>
        <dbReference type="ARBA" id="ARBA00022822"/>
    </source>
</evidence>
<evidence type="ECO:0000256" key="7">
    <source>
        <dbReference type="ARBA" id="ARBA00052328"/>
    </source>
</evidence>
<comment type="function">
    <text evidence="9">Catalyzes the transfer of the phosphoribosyl group of 5-phosphorylribose-1-pyrophosphate (PRPP) to anthranilate to yield N-(5'-phosphoribosyl)-anthranilate (PRA).</text>
</comment>
<dbReference type="GO" id="GO:0005829">
    <property type="term" value="C:cytosol"/>
    <property type="evidence" value="ECO:0007669"/>
    <property type="project" value="TreeGrafter"/>
</dbReference>
<feature type="binding site" evidence="9">
    <location>
        <begin position="85"/>
        <end position="86"/>
    </location>
    <ligand>
        <name>5-phospho-alpha-D-ribose 1-diphosphate</name>
        <dbReference type="ChEBI" id="CHEBI:58017"/>
    </ligand>
</feature>
<keyword evidence="3 9" id="KW-0328">Glycosyltransferase</keyword>
<dbReference type="GO" id="GO:0000162">
    <property type="term" value="P:L-tryptophan biosynthetic process"/>
    <property type="evidence" value="ECO:0007669"/>
    <property type="project" value="UniProtKB-UniRule"/>
</dbReference>
<comment type="pathway">
    <text evidence="1 9">Amino-acid biosynthesis; L-tryptophan biosynthesis; L-tryptophan from chorismate: step 2/5.</text>
</comment>
<dbReference type="UniPathway" id="UPA00035">
    <property type="reaction ID" value="UER00041"/>
</dbReference>
<feature type="binding site" evidence="9">
    <location>
        <position position="94"/>
    </location>
    <ligand>
        <name>Mg(2+)</name>
        <dbReference type="ChEBI" id="CHEBI:18420"/>
        <label>1</label>
    </ligand>
</feature>
<evidence type="ECO:0000313" key="12">
    <source>
        <dbReference type="EMBL" id="OUQ04453.1"/>
    </source>
</evidence>
<protein>
    <recommendedName>
        <fullName evidence="9">Anthranilate phosphoribosyltransferase</fullName>
        <ecNumber evidence="9">2.4.2.18</ecNumber>
    </recommendedName>
</protein>
<feature type="binding site" evidence="9">
    <location>
        <position position="113"/>
    </location>
    <ligand>
        <name>anthranilate</name>
        <dbReference type="ChEBI" id="CHEBI:16567"/>
        <label>1</label>
    </ligand>
</feature>
<dbReference type="InterPro" id="IPR005940">
    <property type="entry name" value="Anthranilate_Pribosyl_Tfrase"/>
</dbReference>
<feature type="domain" description="Glycosyl transferase family 3 N-terminal" evidence="11">
    <location>
        <begin position="3"/>
        <end position="68"/>
    </location>
</feature>
<dbReference type="InterPro" id="IPR036320">
    <property type="entry name" value="Glycosyl_Trfase_fam3_N_dom_sf"/>
</dbReference>
<keyword evidence="9" id="KW-0460">Magnesium</keyword>
<dbReference type="Pfam" id="PF02885">
    <property type="entry name" value="Glycos_trans_3N"/>
    <property type="match status" value="1"/>
</dbReference>
<dbReference type="EC" id="2.4.2.18" evidence="9"/>
<dbReference type="NCBIfam" id="TIGR01245">
    <property type="entry name" value="trpD"/>
    <property type="match status" value="1"/>
</dbReference>
<dbReference type="PANTHER" id="PTHR43285:SF2">
    <property type="entry name" value="ANTHRANILATE PHOSPHORIBOSYLTRANSFERASE"/>
    <property type="match status" value="1"/>
</dbReference>
<evidence type="ECO:0000256" key="3">
    <source>
        <dbReference type="ARBA" id="ARBA00022676"/>
    </source>
</evidence>
<feature type="binding site" evidence="9">
    <location>
        <position position="228"/>
    </location>
    <ligand>
        <name>Mg(2+)</name>
        <dbReference type="ChEBI" id="CHEBI:18420"/>
        <label>1</label>
    </ligand>
</feature>
<sequence length="343" mass="36829">MIKEAIIKIVNKKDLSYNEAYTVMNEIMSGKTTSTQNAAFLAALSTKSARAETTDEIAGCATAMREHAIKVETGMELFEIVGTGGDNAQSFNISTTSAIVIAAGGIKVAKHGNRAASSKCGTADCLEALGVNINQSPKKCIELLNNVGMCFFFAQKYHTSMKYVGAIRKELGFRTVFNILGPLTNPGTPSLQLLGVYDDYLVEPLAQVLINLGIKRGMVVYGQDKLDEISMSAPTTICEIRDGWFKSSVITPEDFGFKRCTKEALKGGSPQENAKITLTILNGEKGHKRNAVLMNAGAALYIGGKANSIKDGINLAAKLIDSGKALKTLNKLIEISNYPEAEK</sequence>
<dbReference type="GO" id="GO:0004048">
    <property type="term" value="F:anthranilate phosphoribosyltransferase activity"/>
    <property type="evidence" value="ECO:0007669"/>
    <property type="project" value="UniProtKB-UniRule"/>
</dbReference>
<evidence type="ECO:0000256" key="8">
    <source>
        <dbReference type="ARBA" id="ARBA00061188"/>
    </source>
</evidence>
<comment type="caution">
    <text evidence="12">The sequence shown here is derived from an EMBL/GenBank/DDBJ whole genome shotgun (WGS) entry which is preliminary data.</text>
</comment>
<keyword evidence="9" id="KW-0479">Metal-binding</keyword>
<feature type="binding site" evidence="9">
    <location>
        <position position="227"/>
    </location>
    <ligand>
        <name>Mg(2+)</name>
        <dbReference type="ChEBI" id="CHEBI:18420"/>
        <label>2</label>
    </ligand>
</feature>
<feature type="binding site" evidence="9">
    <location>
        <position position="168"/>
    </location>
    <ligand>
        <name>anthranilate</name>
        <dbReference type="ChEBI" id="CHEBI:16567"/>
        <label>2</label>
    </ligand>
</feature>
<dbReference type="HAMAP" id="MF_00211">
    <property type="entry name" value="TrpD"/>
    <property type="match status" value="1"/>
</dbReference>
<feature type="binding site" evidence="9">
    <location>
        <begin position="92"/>
        <end position="95"/>
    </location>
    <ligand>
        <name>5-phospho-alpha-D-ribose 1-diphosphate</name>
        <dbReference type="ChEBI" id="CHEBI:58017"/>
    </ligand>
</feature>
<dbReference type="Proteomes" id="UP000196258">
    <property type="component" value="Unassembled WGS sequence"/>
</dbReference>
<feature type="binding site" evidence="9">
    <location>
        <position position="82"/>
    </location>
    <ligand>
        <name>5-phospho-alpha-D-ribose 1-diphosphate</name>
        <dbReference type="ChEBI" id="CHEBI:58017"/>
    </ligand>
</feature>
<dbReference type="Gene3D" id="3.40.1030.10">
    <property type="entry name" value="Nucleoside phosphorylase/phosphoribosyltransferase catalytic domain"/>
    <property type="match status" value="1"/>
</dbReference>
<comment type="similarity">
    <text evidence="9">Belongs to the anthranilate phosphoribosyltransferase family.</text>
</comment>
<keyword evidence="6 9" id="KW-0057">Aromatic amino acid biosynthesis</keyword>
<keyword evidence="2 9" id="KW-0028">Amino-acid biosynthesis</keyword>
<dbReference type="PANTHER" id="PTHR43285">
    <property type="entry name" value="ANTHRANILATE PHOSPHORIBOSYLTRANSFERASE"/>
    <property type="match status" value="1"/>
</dbReference>
<comment type="catalytic activity">
    <reaction evidence="7 9">
        <text>N-(5-phospho-beta-D-ribosyl)anthranilate + diphosphate = 5-phospho-alpha-D-ribose 1-diphosphate + anthranilate</text>
        <dbReference type="Rhea" id="RHEA:11768"/>
        <dbReference type="ChEBI" id="CHEBI:16567"/>
        <dbReference type="ChEBI" id="CHEBI:18277"/>
        <dbReference type="ChEBI" id="CHEBI:33019"/>
        <dbReference type="ChEBI" id="CHEBI:58017"/>
        <dbReference type="EC" id="2.4.2.18"/>
    </reaction>
</comment>
<feature type="binding site" evidence="9">
    <location>
        <position position="228"/>
    </location>
    <ligand>
        <name>Mg(2+)</name>
        <dbReference type="ChEBI" id="CHEBI:18420"/>
        <label>2</label>
    </ligand>
</feature>
<dbReference type="Pfam" id="PF00591">
    <property type="entry name" value="Glycos_transf_3"/>
    <property type="match status" value="1"/>
</dbReference>
<evidence type="ECO:0000256" key="4">
    <source>
        <dbReference type="ARBA" id="ARBA00022679"/>
    </source>
</evidence>
<accession>A0A1Y4QFJ8</accession>
<proteinExistence type="inferred from homology"/>
<keyword evidence="4 9" id="KW-0808">Transferase</keyword>
<dbReference type="InterPro" id="IPR035902">
    <property type="entry name" value="Nuc_phospho_transferase"/>
</dbReference>
<dbReference type="Gene3D" id="1.20.970.10">
    <property type="entry name" value="Transferase, Pyrimidine Nucleoside Phosphorylase, Chain C"/>
    <property type="match status" value="1"/>
</dbReference>
<comment type="cofactor">
    <cofactor evidence="9">
        <name>Mg(2+)</name>
        <dbReference type="ChEBI" id="CHEBI:18420"/>
    </cofactor>
    <text evidence="9">Binds 2 magnesium ions per monomer.</text>
</comment>
<dbReference type="SUPFAM" id="SSF52418">
    <property type="entry name" value="Nucleoside phosphorylase/phosphoribosyltransferase catalytic domain"/>
    <property type="match status" value="1"/>
</dbReference>
<evidence type="ECO:0000256" key="9">
    <source>
        <dbReference type="HAMAP-Rule" id="MF_00211"/>
    </source>
</evidence>
<comment type="subunit">
    <text evidence="9">Homodimer.</text>
</comment>
<feature type="binding site" evidence="9">
    <location>
        <position position="122"/>
    </location>
    <ligand>
        <name>5-phospho-alpha-D-ribose 1-diphosphate</name>
        <dbReference type="ChEBI" id="CHEBI:58017"/>
    </ligand>
</feature>
<dbReference type="SUPFAM" id="SSF47648">
    <property type="entry name" value="Nucleoside phosphorylase/phosphoribosyltransferase N-terminal domain"/>
    <property type="match status" value="1"/>
</dbReference>
<feature type="domain" description="Glycosyl transferase family 3" evidence="10">
    <location>
        <begin position="78"/>
        <end position="326"/>
    </location>
</feature>
<dbReference type="EMBL" id="NFLB01000011">
    <property type="protein sequence ID" value="OUQ04453.1"/>
    <property type="molecule type" value="Genomic_DNA"/>
</dbReference>
<comment type="similarity">
    <text evidence="8">In the C-terminal section; belongs to the anthranilate phosphoribosyltransferase family.</text>
</comment>
<feature type="binding site" evidence="9">
    <location>
        <begin position="110"/>
        <end position="118"/>
    </location>
    <ligand>
        <name>5-phospho-alpha-D-ribose 1-diphosphate</name>
        <dbReference type="ChEBI" id="CHEBI:58017"/>
    </ligand>
</feature>
<gene>
    <name evidence="9" type="primary">trpD</name>
    <name evidence="12" type="ORF">B5E91_09890</name>
</gene>
<dbReference type="FunFam" id="3.40.1030.10:FF:000002">
    <property type="entry name" value="Anthranilate phosphoribosyltransferase"/>
    <property type="match status" value="1"/>
</dbReference>
<organism evidence="12 13">
    <name type="scientific">Thomasclavelia spiroformis</name>
    <dbReference type="NCBI Taxonomy" id="29348"/>
    <lineage>
        <taxon>Bacteria</taxon>
        <taxon>Bacillati</taxon>
        <taxon>Bacillota</taxon>
        <taxon>Erysipelotrichia</taxon>
        <taxon>Erysipelotrichales</taxon>
        <taxon>Coprobacillaceae</taxon>
        <taxon>Thomasclavelia</taxon>
    </lineage>
</organism>
<keyword evidence="5 9" id="KW-0822">Tryptophan biosynthesis</keyword>
<dbReference type="InterPro" id="IPR000312">
    <property type="entry name" value="Glycosyl_Trfase_fam3"/>
</dbReference>
<evidence type="ECO:0000256" key="2">
    <source>
        <dbReference type="ARBA" id="ARBA00022605"/>
    </source>
</evidence>